<gene>
    <name evidence="2" type="primary">lip1</name>
    <name evidence="2" type="ORF">clem_07410</name>
</gene>
<reference evidence="3" key="1">
    <citation type="submission" date="2016-07" db="EMBL/GenBank/DDBJ databases">
        <authorList>
            <person name="Florea S."/>
            <person name="Webb J.S."/>
            <person name="Jaromczyk J."/>
            <person name="Schardl C.L."/>
        </authorList>
    </citation>
    <scope>NUCLEOTIDE SEQUENCE [LARGE SCALE GENOMIC DNA]</scope>
    <source>
        <strain evidence="3">CDC-D5610</strain>
    </source>
</reference>
<dbReference type="EC" id="3.1.1.3" evidence="2"/>
<dbReference type="AlphaFoldDB" id="A0A222P2P1"/>
<evidence type="ECO:0000313" key="2">
    <source>
        <dbReference type="EMBL" id="ASQ46035.1"/>
    </source>
</evidence>
<dbReference type="InterPro" id="IPR050266">
    <property type="entry name" value="AB_hydrolase_sf"/>
</dbReference>
<dbReference type="GO" id="GO:0016020">
    <property type="term" value="C:membrane"/>
    <property type="evidence" value="ECO:0007669"/>
    <property type="project" value="TreeGrafter"/>
</dbReference>
<name>A0A222P2P1_9GAMM</name>
<dbReference type="Gene3D" id="3.40.50.1820">
    <property type="entry name" value="alpha/beta hydrolase"/>
    <property type="match status" value="1"/>
</dbReference>
<dbReference type="PANTHER" id="PTHR43798:SF33">
    <property type="entry name" value="HYDROLASE, PUTATIVE (AFU_ORTHOLOGUE AFUA_2G14860)-RELATED"/>
    <property type="match status" value="1"/>
</dbReference>
<dbReference type="PANTHER" id="PTHR43798">
    <property type="entry name" value="MONOACYLGLYCEROL LIPASE"/>
    <property type="match status" value="1"/>
</dbReference>
<proteinExistence type="predicted"/>
<dbReference type="GO" id="GO:0046464">
    <property type="term" value="P:acylglycerol catabolic process"/>
    <property type="evidence" value="ECO:0007669"/>
    <property type="project" value="TreeGrafter"/>
</dbReference>
<dbReference type="RefSeq" id="WP_094091029.1">
    <property type="nucleotide sequence ID" value="NZ_CP016397.1"/>
</dbReference>
<dbReference type="InterPro" id="IPR029058">
    <property type="entry name" value="AB_hydrolase_fold"/>
</dbReference>
<protein>
    <submittedName>
        <fullName evidence="2">Lipase 1</fullName>
        <ecNumber evidence="2">3.1.1.3</ecNumber>
    </submittedName>
</protein>
<dbReference type="SUPFAM" id="SSF53474">
    <property type="entry name" value="alpha/beta-Hydrolases"/>
    <property type="match status" value="1"/>
</dbReference>
<dbReference type="Proteomes" id="UP000201728">
    <property type="component" value="Chromosome"/>
</dbReference>
<dbReference type="InterPro" id="IPR000073">
    <property type="entry name" value="AB_hydrolase_1"/>
</dbReference>
<sequence length="305" mass="34544">MKVNYVICASQEGFHKIAYAEWGLPEIEGSAVICVHGLTRNRCDFDPLAHYLSNQGRHVFCPDIVGRGDSSWFKNSKHYNFQQYISDMTTLIARTGAHTIDWIGTSMGGLIGMAIAALPNSPIRSLVLNDIGPQIPVHALWRLGHYVGKHPEFVSEEDAKRYFKTIYESFGNLSEEHWNYLTTHSIKERSPGVFVAKIDPNIKDSKSSGQFIKEFFVNPHRALEGIIFDIDLWYLWQKVTCPVLVIRGKNSDMLLPEHIKRMQRGHPNVAVIEIENAGHAPILFEPSEHEKIAEWLATKGSSLSY</sequence>
<evidence type="ECO:0000313" key="3">
    <source>
        <dbReference type="Proteomes" id="UP000201728"/>
    </source>
</evidence>
<dbReference type="OrthoDB" id="9791366at2"/>
<feature type="domain" description="AB hydrolase-1" evidence="1">
    <location>
        <begin position="31"/>
        <end position="286"/>
    </location>
</feature>
<keyword evidence="2" id="KW-0378">Hydrolase</keyword>
<keyword evidence="3" id="KW-1185">Reference proteome</keyword>
<evidence type="ECO:0000259" key="1">
    <source>
        <dbReference type="Pfam" id="PF00561"/>
    </source>
</evidence>
<dbReference type="GO" id="GO:0047372">
    <property type="term" value="F:monoacylglycerol lipase activity"/>
    <property type="evidence" value="ECO:0007669"/>
    <property type="project" value="TreeGrafter"/>
</dbReference>
<accession>A0A222P2P1</accession>
<dbReference type="EMBL" id="CP016397">
    <property type="protein sequence ID" value="ASQ46035.1"/>
    <property type="molecule type" value="Genomic_DNA"/>
</dbReference>
<dbReference type="GO" id="GO:0004806">
    <property type="term" value="F:triacylglycerol lipase activity"/>
    <property type="evidence" value="ECO:0007669"/>
    <property type="project" value="UniProtKB-EC"/>
</dbReference>
<organism evidence="2 3">
    <name type="scientific">Legionella clemsonensis</name>
    <dbReference type="NCBI Taxonomy" id="1867846"/>
    <lineage>
        <taxon>Bacteria</taxon>
        <taxon>Pseudomonadati</taxon>
        <taxon>Pseudomonadota</taxon>
        <taxon>Gammaproteobacteria</taxon>
        <taxon>Legionellales</taxon>
        <taxon>Legionellaceae</taxon>
        <taxon>Legionella</taxon>
    </lineage>
</organism>
<dbReference type="KEGG" id="lcd:clem_07410"/>
<dbReference type="Pfam" id="PF00561">
    <property type="entry name" value="Abhydrolase_1"/>
    <property type="match status" value="1"/>
</dbReference>